<evidence type="ECO:0000313" key="5">
    <source>
        <dbReference type="EMBL" id="UOA25328.1"/>
    </source>
</evidence>
<feature type="domain" description="MobA/MobL protein" evidence="4">
    <location>
        <begin position="22"/>
        <end position="232"/>
    </location>
</feature>
<accession>A0AAX3AJR2</accession>
<dbReference type="EMBL" id="CP084965">
    <property type="protein sequence ID" value="UOA25328.1"/>
    <property type="molecule type" value="Genomic_DNA"/>
</dbReference>
<dbReference type="Proteomes" id="UP000830781">
    <property type="component" value="Plasmid pDSM110277_f"/>
</dbReference>
<dbReference type="InterPro" id="IPR005053">
    <property type="entry name" value="MobA_MobL"/>
</dbReference>
<gene>
    <name evidence="5" type="ORF">DSM110277_03782</name>
</gene>
<evidence type="ECO:0000313" key="6">
    <source>
        <dbReference type="Proteomes" id="UP000830781"/>
    </source>
</evidence>
<organism evidence="5 6">
    <name type="scientific">Sulfitobacter pontiacus</name>
    <dbReference type="NCBI Taxonomy" id="60137"/>
    <lineage>
        <taxon>Bacteria</taxon>
        <taxon>Pseudomonadati</taxon>
        <taxon>Pseudomonadota</taxon>
        <taxon>Alphaproteobacteria</taxon>
        <taxon>Rhodobacterales</taxon>
        <taxon>Roseobacteraceae</taxon>
        <taxon>Sulfitobacter</taxon>
    </lineage>
</organism>
<geneLocation type="plasmid" evidence="5 6">
    <name>pDSM110277_f</name>
</geneLocation>
<evidence type="ECO:0000256" key="3">
    <source>
        <dbReference type="SAM" id="MobiDB-lite"/>
    </source>
</evidence>
<feature type="region of interest" description="Disordered" evidence="3">
    <location>
        <begin position="150"/>
        <end position="180"/>
    </location>
</feature>
<sequence length="351" mass="39564">MAVISHSATHHKVETISRSRGRSAVQIGAYISRSRSYDERTGIWHDHRAKGGIEASERVGWQGDGQSLWNAAEAAEVRRNSITARHTILALPVELSEVRQNALLRGYSLWLRDRYGVAVEWARHAPETEGDPRNYHGHLVETTRRVDGKGRFGEKAREMDDRTRNGGRSRGSREMESRRAEWARRCNAELDKIGVIARIDHRSLERRAEALEGPKVAAKPRHMGRALTALKRRYEGSASHASQNGATPPRMPAFLVASRKRKENLMRSRSSWSRLLGEVDDWLESGSPSLDAGELEELLGTIIRAGTRTVRNAAKLNPVLSRPTHRMTGSDAIRLLATRPIQKKRTRHRGR</sequence>
<keyword evidence="6" id="KW-1185">Reference proteome</keyword>
<dbReference type="Gene3D" id="3.30.930.30">
    <property type="match status" value="1"/>
</dbReference>
<comment type="similarity">
    <text evidence="1">Belongs to the MobA/MobL family.</text>
</comment>
<feature type="compositionally biased region" description="Basic and acidic residues" evidence="3">
    <location>
        <begin position="171"/>
        <end position="180"/>
    </location>
</feature>
<dbReference type="AlphaFoldDB" id="A0AAX3AJR2"/>
<feature type="compositionally biased region" description="Basic and acidic residues" evidence="3">
    <location>
        <begin position="150"/>
        <end position="164"/>
    </location>
</feature>
<reference evidence="6" key="1">
    <citation type="journal article" date="2022" name="Microorganisms">
        <title>Beyond the ABCs#Discovery of Three New Plasmid Types in Rhodobacterales (RepQ, RepY, RepW).</title>
        <authorList>
            <person name="Freese H.M."/>
            <person name="Ringel V."/>
            <person name="Overmann J."/>
            <person name="Petersen J."/>
        </authorList>
    </citation>
    <scope>NUCLEOTIDE SEQUENCE [LARGE SCALE GENOMIC DNA]</scope>
    <source>
        <strain evidence="6">DSM 110277</strain>
        <plasmid evidence="6">pDSM110277_f</plasmid>
    </source>
</reference>
<dbReference type="RefSeq" id="WP_423831456.1">
    <property type="nucleotide sequence ID" value="NZ_CP084965.1"/>
</dbReference>
<keyword evidence="2" id="KW-0184">Conjugation</keyword>
<evidence type="ECO:0000259" key="4">
    <source>
        <dbReference type="Pfam" id="PF03389"/>
    </source>
</evidence>
<protein>
    <recommendedName>
        <fullName evidence="4">MobA/MobL protein domain-containing protein</fullName>
    </recommendedName>
</protein>
<keyword evidence="5" id="KW-0614">Plasmid</keyword>
<name>A0AAX3AJR2_9RHOB</name>
<proteinExistence type="inferred from homology"/>
<evidence type="ECO:0000256" key="2">
    <source>
        <dbReference type="ARBA" id="ARBA00022971"/>
    </source>
</evidence>
<evidence type="ECO:0000256" key="1">
    <source>
        <dbReference type="ARBA" id="ARBA00010873"/>
    </source>
</evidence>
<dbReference type="Pfam" id="PF03389">
    <property type="entry name" value="MobA_MobL"/>
    <property type="match status" value="1"/>
</dbReference>